<keyword evidence="2" id="KW-1185">Reference proteome</keyword>
<gene>
    <name evidence="1" type="ORF">H4W79_001498</name>
</gene>
<evidence type="ECO:0000313" key="1">
    <source>
        <dbReference type="EMBL" id="MBE1457284.1"/>
    </source>
</evidence>
<proteinExistence type="predicted"/>
<reference evidence="1 2" key="1">
    <citation type="submission" date="2020-10" db="EMBL/GenBank/DDBJ databases">
        <title>Sequencing the genomes of 1000 actinobacteria strains.</title>
        <authorList>
            <person name="Klenk H.-P."/>
        </authorList>
    </citation>
    <scope>NUCLEOTIDE SEQUENCE [LARGE SCALE GENOMIC DNA]</scope>
    <source>
        <strain evidence="1 2">DSM 45157</strain>
    </source>
</reference>
<evidence type="ECO:0000313" key="2">
    <source>
        <dbReference type="Proteomes" id="UP000598217"/>
    </source>
</evidence>
<sequence length="29" mass="3340">MFGESLDLFLGDLFYVDSVQLQTQPSLEF</sequence>
<organism evidence="1 2">
    <name type="scientific">Nocardiopsis terrae</name>
    <dbReference type="NCBI Taxonomy" id="372655"/>
    <lineage>
        <taxon>Bacteria</taxon>
        <taxon>Bacillati</taxon>
        <taxon>Actinomycetota</taxon>
        <taxon>Actinomycetes</taxon>
        <taxon>Streptosporangiales</taxon>
        <taxon>Nocardiopsidaceae</taxon>
        <taxon>Nocardiopsis</taxon>
    </lineage>
</organism>
<comment type="caution">
    <text evidence="1">The sequence shown here is derived from an EMBL/GenBank/DDBJ whole genome shotgun (WGS) entry which is preliminary data.</text>
</comment>
<dbReference type="EMBL" id="JADBDY010000001">
    <property type="protein sequence ID" value="MBE1457284.1"/>
    <property type="molecule type" value="Genomic_DNA"/>
</dbReference>
<protein>
    <submittedName>
        <fullName evidence="1">Uncharacterized protein</fullName>
    </submittedName>
</protein>
<name>A0ABR9HE30_9ACTN</name>
<accession>A0ABR9HE30</accession>
<dbReference type="Proteomes" id="UP000598217">
    <property type="component" value="Unassembled WGS sequence"/>
</dbReference>